<keyword evidence="1" id="KW-0732">Signal</keyword>
<comment type="caution">
    <text evidence="2">The sequence shown here is derived from an EMBL/GenBank/DDBJ whole genome shotgun (WGS) entry which is preliminary data.</text>
</comment>
<feature type="chain" id="PRO_5037503914" evidence="1">
    <location>
        <begin position="31"/>
        <end position="400"/>
    </location>
</feature>
<dbReference type="PANTHER" id="PTHR34853">
    <property type="match status" value="1"/>
</dbReference>
<name>A0A916T1I9_9ACTN</name>
<keyword evidence="3" id="KW-1185">Reference proteome</keyword>
<dbReference type="RefSeq" id="WP_188585595.1">
    <property type="nucleotide sequence ID" value="NZ_BMGC01000005.1"/>
</dbReference>
<dbReference type="InterPro" id="IPR029058">
    <property type="entry name" value="AB_hydrolase_fold"/>
</dbReference>
<evidence type="ECO:0000313" key="2">
    <source>
        <dbReference type="EMBL" id="GGB24733.1"/>
    </source>
</evidence>
<dbReference type="GO" id="GO:0004806">
    <property type="term" value="F:triacylglycerol lipase activity"/>
    <property type="evidence" value="ECO:0007669"/>
    <property type="project" value="InterPro"/>
</dbReference>
<reference evidence="2" key="1">
    <citation type="journal article" date="2014" name="Int. J. Syst. Evol. Microbiol.">
        <title>Complete genome sequence of Corynebacterium casei LMG S-19264T (=DSM 44701T), isolated from a smear-ripened cheese.</title>
        <authorList>
            <consortium name="US DOE Joint Genome Institute (JGI-PGF)"/>
            <person name="Walter F."/>
            <person name="Albersmeier A."/>
            <person name="Kalinowski J."/>
            <person name="Ruckert C."/>
        </authorList>
    </citation>
    <scope>NUCLEOTIDE SEQUENCE</scope>
    <source>
        <strain evidence="2">CGMCC 1.12827</strain>
    </source>
</reference>
<dbReference type="AlphaFoldDB" id="A0A916T1I9"/>
<dbReference type="GO" id="GO:0016042">
    <property type="term" value="P:lipid catabolic process"/>
    <property type="evidence" value="ECO:0007669"/>
    <property type="project" value="InterPro"/>
</dbReference>
<dbReference type="EMBL" id="BMGC01000005">
    <property type="protein sequence ID" value="GGB24733.1"/>
    <property type="molecule type" value="Genomic_DNA"/>
</dbReference>
<dbReference type="Proteomes" id="UP000621454">
    <property type="component" value="Unassembled WGS sequence"/>
</dbReference>
<feature type="signal peptide" evidence="1">
    <location>
        <begin position="1"/>
        <end position="30"/>
    </location>
</feature>
<dbReference type="PROSITE" id="PS51257">
    <property type="entry name" value="PROKAR_LIPOPROTEIN"/>
    <property type="match status" value="1"/>
</dbReference>
<evidence type="ECO:0000256" key="1">
    <source>
        <dbReference type="SAM" id="SignalP"/>
    </source>
</evidence>
<evidence type="ECO:0000313" key="3">
    <source>
        <dbReference type="Proteomes" id="UP000621454"/>
    </source>
</evidence>
<dbReference type="Gene3D" id="3.40.50.1820">
    <property type="entry name" value="alpha/beta hydrolase"/>
    <property type="match status" value="2"/>
</dbReference>
<dbReference type="InterPro" id="IPR005152">
    <property type="entry name" value="Lipase_secreted"/>
</dbReference>
<accession>A0A916T1I9</accession>
<dbReference type="Pfam" id="PF03583">
    <property type="entry name" value="LIP"/>
    <property type="match status" value="1"/>
</dbReference>
<organism evidence="2 3">
    <name type="scientific">Gordonia jinhuaensis</name>
    <dbReference type="NCBI Taxonomy" id="1517702"/>
    <lineage>
        <taxon>Bacteria</taxon>
        <taxon>Bacillati</taxon>
        <taxon>Actinomycetota</taxon>
        <taxon>Actinomycetes</taxon>
        <taxon>Mycobacteriales</taxon>
        <taxon>Gordoniaceae</taxon>
        <taxon>Gordonia</taxon>
    </lineage>
</organism>
<gene>
    <name evidence="2" type="ORF">GCM10011489_11180</name>
</gene>
<proteinExistence type="predicted"/>
<reference evidence="2" key="2">
    <citation type="submission" date="2020-09" db="EMBL/GenBank/DDBJ databases">
        <authorList>
            <person name="Sun Q."/>
            <person name="Zhou Y."/>
        </authorList>
    </citation>
    <scope>NUCLEOTIDE SEQUENCE</scope>
    <source>
        <strain evidence="2">CGMCC 1.12827</strain>
    </source>
</reference>
<dbReference type="SUPFAM" id="SSF53474">
    <property type="entry name" value="alpha/beta-Hydrolases"/>
    <property type="match status" value="1"/>
</dbReference>
<sequence>MRRLLRSLVPLTLVSLAASLVIAGCPTASAAPTASADPAAGTVVSVAPLPTSVWSIPGADASTQKRIIYRTRGPRGTSGLSSGAIFLPTTPPPPGGYPVLSWAHGTVGIGNQCAPTLHGPVYRDRDNNYLSHWLRLGYAVVASDYYGLGTYGLDGTGHHPYADAQVPGYNVVDMVRAAHRLMPSVISTRWAAIGQSQGGQASVAAAHVAQTYAPELRFVGSVSTGLTGYFDRAAPLVLQAAPHAALPVPIEDATAYVVFTIAGLQAAHPELGIEKYLTPLGKKLVARADTACDDEMNAQLAHVQISSLFARSPASDPRVATAFAAMQHIPTAGFSKPLFIGEGYLDDTAIYPVTASLVNDMRHSGADVQFNGYWTGHDGTMAASLPDSTPFLAARFAAVR</sequence>
<dbReference type="PIRSF" id="PIRSF029171">
    <property type="entry name" value="Esterase_LipA"/>
    <property type="match status" value="1"/>
</dbReference>
<protein>
    <submittedName>
        <fullName evidence="2">Lipase</fullName>
    </submittedName>
</protein>
<dbReference type="PANTHER" id="PTHR34853:SF1">
    <property type="entry name" value="LIPASE 5"/>
    <property type="match status" value="1"/>
</dbReference>